<keyword evidence="3" id="KW-1185">Reference proteome</keyword>
<proteinExistence type="predicted"/>
<accession>A0A1Q2YIY1</accession>
<feature type="compositionally biased region" description="Acidic residues" evidence="1">
    <location>
        <begin position="397"/>
        <end position="421"/>
    </location>
</feature>
<evidence type="ECO:0000256" key="1">
    <source>
        <dbReference type="SAM" id="MobiDB-lite"/>
    </source>
</evidence>
<comment type="caution">
    <text evidence="2">The sequence shown here is derived from an EMBL/GenBank/DDBJ whole genome shotgun (WGS) entry which is preliminary data.</text>
</comment>
<feature type="region of interest" description="Disordered" evidence="1">
    <location>
        <begin position="206"/>
        <end position="226"/>
    </location>
</feature>
<dbReference type="AlphaFoldDB" id="A0A1Q2YIY1"/>
<feature type="region of interest" description="Disordered" evidence="1">
    <location>
        <begin position="395"/>
        <end position="421"/>
    </location>
</feature>
<feature type="region of interest" description="Disordered" evidence="1">
    <location>
        <begin position="154"/>
        <end position="185"/>
    </location>
</feature>
<feature type="compositionally biased region" description="Acidic residues" evidence="1">
    <location>
        <begin position="362"/>
        <end position="376"/>
    </location>
</feature>
<feature type="compositionally biased region" description="Basic residues" evidence="1">
    <location>
        <begin position="206"/>
        <end position="215"/>
    </location>
</feature>
<dbReference type="Proteomes" id="UP000186136">
    <property type="component" value="Unassembled WGS sequence"/>
</dbReference>
<name>A0A1Q2YIY1_9ASCO</name>
<evidence type="ECO:0000313" key="2">
    <source>
        <dbReference type="EMBL" id="GAV29431.1"/>
    </source>
</evidence>
<sequence length="421" mass="47353">MSTTPIRNRLLLTPTKNKQRQIYDPLDDLRMLGRLFNTKTKSKSRAKSIIKNALPPKPTTTTGYKTPSPMPEGDTLALGADIPYNDEAQPGYQARDEIPDFGDNSYTDNYNETFESHADTSNIAIPEAILREGSGILGMSDDELEEYNLSLSKLNDSGSASSGDSDSDSGSESDANVNSEHTYGLVDTDELSRELSLIRNHEQFITKRKHRRKTDRKGDSANGRRPIAKEAMFSNKMIKGLLENLQLGDTIGSGLDPSLFNEMAYRFIDMELMKTIEMSDLTGLGDRIVHTEVLYGDSEKDKDEDEEEGILLYAMHNWDIEAVKELEGVLYSNKAVRKRRADYSSLKRKELVHKKVEKEVEQNSEEIEPEEAEGAEPGDVIDLKDLDTHITLGIADYSDDLEDSSDYEIPFAEEEEEEEEE</sequence>
<feature type="region of interest" description="Disordered" evidence="1">
    <location>
        <begin position="357"/>
        <end position="380"/>
    </location>
</feature>
<reference evidence="2 3" key="1">
    <citation type="submission" date="2016-08" db="EMBL/GenBank/DDBJ databases">
        <title>Whole genome shotgun sequence of Pichia membranifaciens KS47-1.</title>
        <authorList>
            <person name="Konishi M."/>
            <person name="Ishida M."/>
            <person name="Arakawa T."/>
            <person name="Kato Y."/>
            <person name="Horiuchi J."/>
        </authorList>
    </citation>
    <scope>NUCLEOTIDE SEQUENCE [LARGE SCALE GENOMIC DNA]</scope>
    <source>
        <strain evidence="2 3">KS47-1</strain>
    </source>
</reference>
<evidence type="ECO:0000313" key="3">
    <source>
        <dbReference type="Proteomes" id="UP000186136"/>
    </source>
</evidence>
<organism evidence="2 3">
    <name type="scientific">Pichia membranifaciens</name>
    <dbReference type="NCBI Taxonomy" id="4926"/>
    <lineage>
        <taxon>Eukaryota</taxon>
        <taxon>Fungi</taxon>
        <taxon>Dikarya</taxon>
        <taxon>Ascomycota</taxon>
        <taxon>Saccharomycotina</taxon>
        <taxon>Pichiomycetes</taxon>
        <taxon>Pichiales</taxon>
        <taxon>Pichiaceae</taxon>
        <taxon>Pichia</taxon>
    </lineage>
</organism>
<protein>
    <submittedName>
        <fullName evidence="2">Uncharacterized protein</fullName>
    </submittedName>
</protein>
<gene>
    <name evidence="2" type="ORF">PMKS-002931</name>
</gene>
<dbReference type="OrthoDB" id="3995946at2759"/>
<dbReference type="EMBL" id="BDGI01000120">
    <property type="protein sequence ID" value="GAV29431.1"/>
    <property type="molecule type" value="Genomic_DNA"/>
</dbReference>